<accession>A0A8J6XZN0</accession>
<feature type="compositionally biased region" description="Low complexity" evidence="1">
    <location>
        <begin position="34"/>
        <end position="44"/>
    </location>
</feature>
<feature type="region of interest" description="Disordered" evidence="1">
    <location>
        <begin position="26"/>
        <end position="71"/>
    </location>
</feature>
<reference evidence="2 3" key="1">
    <citation type="submission" date="2020-08" db="EMBL/GenBank/DDBJ databases">
        <title>Acidobacteriota in marine sediments use diverse sulfur dissimilation pathways.</title>
        <authorList>
            <person name="Wasmund K."/>
        </authorList>
    </citation>
    <scope>NUCLEOTIDE SEQUENCE [LARGE SCALE GENOMIC DNA]</scope>
    <source>
        <strain evidence="2">MAG AM3-A</strain>
    </source>
</reference>
<name>A0A8J6XZN0_9BACT</name>
<dbReference type="EMBL" id="JACXWA010000070">
    <property type="protein sequence ID" value="MBD3870578.1"/>
    <property type="molecule type" value="Genomic_DNA"/>
</dbReference>
<proteinExistence type="predicted"/>
<gene>
    <name evidence="2" type="ORF">IFJ97_04390</name>
</gene>
<protein>
    <submittedName>
        <fullName evidence="2">Uncharacterized protein</fullName>
    </submittedName>
</protein>
<evidence type="ECO:0000313" key="3">
    <source>
        <dbReference type="Proteomes" id="UP000598633"/>
    </source>
</evidence>
<comment type="caution">
    <text evidence="2">The sequence shown here is derived from an EMBL/GenBank/DDBJ whole genome shotgun (WGS) entry which is preliminary data.</text>
</comment>
<evidence type="ECO:0000313" key="2">
    <source>
        <dbReference type="EMBL" id="MBD3870578.1"/>
    </source>
</evidence>
<sequence length="71" mass="7469">MKTIKRPLITAILAVLVLVVALTTGWPTADAGSPPQETAEGPEATTEEPLPDFQPTERLPADSAVAFPTDI</sequence>
<organism evidence="2 3">
    <name type="scientific">Candidatus Sulfomarinibacter kjeldsenii</name>
    <dbReference type="NCBI Taxonomy" id="2885994"/>
    <lineage>
        <taxon>Bacteria</taxon>
        <taxon>Pseudomonadati</taxon>
        <taxon>Acidobacteriota</taxon>
        <taxon>Thermoanaerobaculia</taxon>
        <taxon>Thermoanaerobaculales</taxon>
        <taxon>Candidatus Sulfomarinibacteraceae</taxon>
        <taxon>Candidatus Sulfomarinibacter</taxon>
    </lineage>
</organism>
<evidence type="ECO:0000256" key="1">
    <source>
        <dbReference type="SAM" id="MobiDB-lite"/>
    </source>
</evidence>
<dbReference type="Proteomes" id="UP000598633">
    <property type="component" value="Unassembled WGS sequence"/>
</dbReference>
<dbReference type="AlphaFoldDB" id="A0A8J6XZN0"/>